<keyword evidence="10" id="KW-0325">Glycoprotein</keyword>
<accession>A0A8W8KWT3</accession>
<dbReference type="GO" id="GO:0005509">
    <property type="term" value="F:calcium ion binding"/>
    <property type="evidence" value="ECO:0007669"/>
    <property type="project" value="UniProtKB-UniRule"/>
</dbReference>
<dbReference type="PANTHER" id="PTHR24025">
    <property type="entry name" value="DESMOGLEIN FAMILY MEMBER"/>
    <property type="match status" value="1"/>
</dbReference>
<dbReference type="GO" id="GO:0005886">
    <property type="term" value="C:plasma membrane"/>
    <property type="evidence" value="ECO:0007669"/>
    <property type="project" value="UniProtKB-SubCell"/>
</dbReference>
<feature type="transmembrane region" description="Helical" evidence="13">
    <location>
        <begin position="784"/>
        <end position="808"/>
    </location>
</feature>
<evidence type="ECO:0000256" key="11">
    <source>
        <dbReference type="PROSITE-ProRule" id="PRU00043"/>
    </source>
</evidence>
<dbReference type="FunFam" id="2.60.40.60:FF:000002">
    <property type="entry name" value="Protocadherin alpha 2"/>
    <property type="match status" value="1"/>
</dbReference>
<feature type="domain" description="Cadherin" evidence="15">
    <location>
        <begin position="573"/>
        <end position="670"/>
    </location>
</feature>
<keyword evidence="4 14" id="KW-0732">Signal</keyword>
<keyword evidence="3 13" id="KW-0812">Transmembrane</keyword>
<sequence length="1060" mass="117266">MKSASIQRMCFFGTVLLLACGDFVFGQDVVFHLLEGDQLGREVGNVADEAGLNNIAGEQDFAHLRYSFLTTQTPHYNYFSINNQTSVLTTNQAIDRETLCEFTNVCFIKLNIAVQSMKSSFFQKVSVSVYIDDVNDNHPVFDKPVIDLQISESVLVGTSITIDGARDADTSDRYSLQSYEVMPNDTPFQINFQKKLDGTSIVRLIVKEALNREQRDNYHFSVVARDGGSPPLSGTLKVNITISDVNDNSPKFSQSVYYIEVKESVNVSSVILTLRATDLDDGKNGKVFYRLSPHQSETVLTSFAIDNSTGDLSVIKPLKYVKGEQHVIIVEASDFGDQPLTSQALVNVTVLDVGNNPPSINLNLLSSDSLAKVSEFASRGTVVAHIAVDDPDTGKNGEIMCTIDNPAFVLQRLENKEFKVTVDRALDRELYQQIHVTVFCKDSGMPPLNTSDSFYVEIEDENDNAPIFDLSVYTAGIMENNNVGDVIVHVQANDADDKNNADLLYSLSESNNGMFYIDEKSGIIRTQARLDRENVSSYSVIVIARDQGDPALSGSATVIISVLDKNDNEPMFNQSRYTFTVNENAPAGSQVGILYATDQDEGENAVITFTGPDSVPFTIFPGGYIKTDRVLDREVQNRYEFIARARDKDHEATAVVTIHLNDKNDNRPKVTSPSQLNNTVYVDKHTEVNTMVTIIRAYDLDSGINSQLIYEIVGRNDSGHFDLHPDKGQVFLKRSLENNIGTSFRLDILVSDMGHPVLSTPATLNIRILTSNTAALVEPKSSNILIVAILVSVTVIISLAIIVIIVFIRRSDRQRRNQGQVNENFYKGVVENTATVFAAPSEESISEKKKKKGVSFSLENGVDKVSEVTTQGQEFMYDNDMERKVDDSHSLGSASDSGRGGSDDELNSSRTHNNSGDIHSTKKDWYLHHQRSYDAPMQTFLPPSNPPSYHLLPHPGGSQNGRQNYQYSDSMDPGPSDASLRSFHGRTMSYDTNSSSEGLNQNGGPSDCVPVETRGRNADSPVKSLSAPRRMPAHLFILHYFGPFWFTDKILSCHKGEKNS</sequence>
<dbReference type="CDD" id="cd11304">
    <property type="entry name" value="Cadherin_repeat"/>
    <property type="match status" value="7"/>
</dbReference>
<dbReference type="InterPro" id="IPR013164">
    <property type="entry name" value="Cadherin_N"/>
</dbReference>
<dbReference type="InterPro" id="IPR002126">
    <property type="entry name" value="Cadherin-like_dom"/>
</dbReference>
<evidence type="ECO:0000256" key="8">
    <source>
        <dbReference type="ARBA" id="ARBA00022989"/>
    </source>
</evidence>
<comment type="subcellular location">
    <subcellularLocation>
        <location evidence="1">Cell membrane</location>
        <topology evidence="1">Single-pass type I membrane protein</topology>
    </subcellularLocation>
</comment>
<evidence type="ECO:0000259" key="15">
    <source>
        <dbReference type="PROSITE" id="PS50268"/>
    </source>
</evidence>
<dbReference type="SMART" id="SM00112">
    <property type="entry name" value="CA"/>
    <property type="match status" value="7"/>
</dbReference>
<feature type="signal peptide" evidence="14">
    <location>
        <begin position="1"/>
        <end position="26"/>
    </location>
</feature>
<dbReference type="PROSITE" id="PS50268">
    <property type="entry name" value="CADHERIN_2"/>
    <property type="match status" value="7"/>
</dbReference>
<dbReference type="InterPro" id="IPR050971">
    <property type="entry name" value="Cadherin-domain_protein"/>
</dbReference>
<dbReference type="GO" id="GO:0007156">
    <property type="term" value="P:homophilic cell adhesion via plasma membrane adhesion molecules"/>
    <property type="evidence" value="ECO:0007669"/>
    <property type="project" value="InterPro"/>
</dbReference>
<evidence type="ECO:0000256" key="6">
    <source>
        <dbReference type="ARBA" id="ARBA00022837"/>
    </source>
</evidence>
<organism evidence="16 17">
    <name type="scientific">Magallana gigas</name>
    <name type="common">Pacific oyster</name>
    <name type="synonym">Crassostrea gigas</name>
    <dbReference type="NCBI Taxonomy" id="29159"/>
    <lineage>
        <taxon>Eukaryota</taxon>
        <taxon>Metazoa</taxon>
        <taxon>Spiralia</taxon>
        <taxon>Lophotrochozoa</taxon>
        <taxon>Mollusca</taxon>
        <taxon>Bivalvia</taxon>
        <taxon>Autobranchia</taxon>
        <taxon>Pteriomorphia</taxon>
        <taxon>Ostreida</taxon>
        <taxon>Ostreoidea</taxon>
        <taxon>Ostreidae</taxon>
        <taxon>Magallana</taxon>
    </lineage>
</organism>
<keyword evidence="9 13" id="KW-0472">Membrane</keyword>
<reference evidence="16" key="1">
    <citation type="submission" date="2022-08" db="UniProtKB">
        <authorList>
            <consortium name="EnsemblMetazoa"/>
        </authorList>
    </citation>
    <scope>IDENTIFICATION</scope>
    <source>
        <strain evidence="16">05x7-T-G4-1.051#20</strain>
    </source>
</reference>
<keyword evidence="8 13" id="KW-1133">Transmembrane helix</keyword>
<dbReference type="Gene3D" id="2.60.40.60">
    <property type="entry name" value="Cadherins"/>
    <property type="match status" value="7"/>
</dbReference>
<evidence type="ECO:0000256" key="10">
    <source>
        <dbReference type="ARBA" id="ARBA00023180"/>
    </source>
</evidence>
<keyword evidence="2" id="KW-1003">Cell membrane</keyword>
<dbReference type="FunFam" id="2.60.40.60:FF:000007">
    <property type="entry name" value="Protocadherin alpha 2"/>
    <property type="match status" value="1"/>
</dbReference>
<evidence type="ECO:0000256" key="12">
    <source>
        <dbReference type="SAM" id="MobiDB-lite"/>
    </source>
</evidence>
<evidence type="ECO:0000256" key="5">
    <source>
        <dbReference type="ARBA" id="ARBA00022737"/>
    </source>
</evidence>
<feature type="domain" description="Cadherin" evidence="15">
    <location>
        <begin position="142"/>
        <end position="252"/>
    </location>
</feature>
<dbReference type="PANTHER" id="PTHR24025:SF31">
    <property type="entry name" value="NEURAL-CADHERIN"/>
    <property type="match status" value="1"/>
</dbReference>
<feature type="domain" description="Cadherin" evidence="15">
    <location>
        <begin position="469"/>
        <end position="572"/>
    </location>
</feature>
<evidence type="ECO:0000256" key="14">
    <source>
        <dbReference type="SAM" id="SignalP"/>
    </source>
</evidence>
<feature type="domain" description="Cadherin" evidence="15">
    <location>
        <begin position="674"/>
        <end position="781"/>
    </location>
</feature>
<proteinExistence type="predicted"/>
<dbReference type="EnsemblMetazoa" id="G24932.4">
    <property type="protein sequence ID" value="G24932.4:cds"/>
    <property type="gene ID" value="G24932"/>
</dbReference>
<evidence type="ECO:0000256" key="9">
    <source>
        <dbReference type="ARBA" id="ARBA00023136"/>
    </source>
</evidence>
<dbReference type="AlphaFoldDB" id="A0A8W8KWT3"/>
<keyword evidence="7" id="KW-0130">Cell adhesion</keyword>
<feature type="domain" description="Cadherin" evidence="15">
    <location>
        <begin position="56"/>
        <end position="141"/>
    </location>
</feature>
<dbReference type="InterPro" id="IPR015919">
    <property type="entry name" value="Cadherin-like_sf"/>
</dbReference>
<dbReference type="FunFam" id="2.60.40.60:FF:000004">
    <property type="entry name" value="Protocadherin 1 gamma 2"/>
    <property type="match status" value="1"/>
</dbReference>
<feature type="chain" id="PRO_5036446380" description="Cadherin domain-containing protein" evidence="14">
    <location>
        <begin position="27"/>
        <end position="1060"/>
    </location>
</feature>
<dbReference type="PRINTS" id="PR00205">
    <property type="entry name" value="CADHERIN"/>
</dbReference>
<feature type="compositionally biased region" description="Polar residues" evidence="12">
    <location>
        <begin position="960"/>
        <end position="969"/>
    </location>
</feature>
<feature type="compositionally biased region" description="Polar residues" evidence="12">
    <location>
        <begin position="989"/>
        <end position="1004"/>
    </location>
</feature>
<protein>
    <recommendedName>
        <fullName evidence="15">Cadherin domain-containing protein</fullName>
    </recommendedName>
</protein>
<evidence type="ECO:0000313" key="17">
    <source>
        <dbReference type="Proteomes" id="UP000005408"/>
    </source>
</evidence>
<dbReference type="FunFam" id="2.60.40.60:FF:000020">
    <property type="entry name" value="Dachsous cadherin-related 1b"/>
    <property type="match status" value="1"/>
</dbReference>
<dbReference type="Pfam" id="PF00028">
    <property type="entry name" value="Cadherin"/>
    <property type="match status" value="6"/>
</dbReference>
<evidence type="ECO:0000256" key="13">
    <source>
        <dbReference type="SAM" id="Phobius"/>
    </source>
</evidence>
<dbReference type="PROSITE" id="PS51257">
    <property type="entry name" value="PROKAR_LIPOPROTEIN"/>
    <property type="match status" value="1"/>
</dbReference>
<name>A0A8W8KWT3_MAGGI</name>
<keyword evidence="5" id="KW-0677">Repeat</keyword>
<keyword evidence="17" id="KW-1185">Reference proteome</keyword>
<dbReference type="PROSITE" id="PS00232">
    <property type="entry name" value="CADHERIN_1"/>
    <property type="match status" value="4"/>
</dbReference>
<dbReference type="Pfam" id="PF08266">
    <property type="entry name" value="Cadherin_2"/>
    <property type="match status" value="1"/>
</dbReference>
<dbReference type="FunFam" id="2.60.40.60:FF:000092">
    <property type="entry name" value="Protocadherin 8"/>
    <property type="match status" value="1"/>
</dbReference>
<feature type="region of interest" description="Disordered" evidence="12">
    <location>
        <begin position="885"/>
        <end position="921"/>
    </location>
</feature>
<evidence type="ECO:0000256" key="1">
    <source>
        <dbReference type="ARBA" id="ARBA00004251"/>
    </source>
</evidence>
<feature type="region of interest" description="Disordered" evidence="12">
    <location>
        <begin position="936"/>
        <end position="1025"/>
    </location>
</feature>
<dbReference type="GO" id="GO:0005911">
    <property type="term" value="C:cell-cell junction"/>
    <property type="evidence" value="ECO:0007669"/>
    <property type="project" value="TreeGrafter"/>
</dbReference>
<dbReference type="InterPro" id="IPR020894">
    <property type="entry name" value="Cadherin_CS"/>
</dbReference>
<keyword evidence="6 11" id="KW-0106">Calcium</keyword>
<evidence type="ECO:0000256" key="2">
    <source>
        <dbReference type="ARBA" id="ARBA00022475"/>
    </source>
</evidence>
<evidence type="ECO:0000313" key="16">
    <source>
        <dbReference type="EnsemblMetazoa" id="G24932.4:cds"/>
    </source>
</evidence>
<dbReference type="SUPFAM" id="SSF49313">
    <property type="entry name" value="Cadherin-like"/>
    <property type="match status" value="7"/>
</dbReference>
<feature type="domain" description="Cadherin" evidence="15">
    <location>
        <begin position="253"/>
        <end position="360"/>
    </location>
</feature>
<feature type="domain" description="Cadherin" evidence="15">
    <location>
        <begin position="365"/>
        <end position="468"/>
    </location>
</feature>
<dbReference type="Proteomes" id="UP000005408">
    <property type="component" value="Unassembled WGS sequence"/>
</dbReference>
<feature type="compositionally biased region" description="Polar residues" evidence="12">
    <location>
        <begin position="908"/>
        <end position="918"/>
    </location>
</feature>
<evidence type="ECO:0000256" key="3">
    <source>
        <dbReference type="ARBA" id="ARBA00022692"/>
    </source>
</evidence>
<evidence type="ECO:0000256" key="4">
    <source>
        <dbReference type="ARBA" id="ARBA00022729"/>
    </source>
</evidence>
<dbReference type="FunFam" id="2.60.40.60:FF:000080">
    <property type="entry name" value="FAT atypical cadherin 1"/>
    <property type="match status" value="1"/>
</dbReference>
<evidence type="ECO:0000256" key="7">
    <source>
        <dbReference type="ARBA" id="ARBA00022889"/>
    </source>
</evidence>